<evidence type="ECO:0008006" key="4">
    <source>
        <dbReference type="Google" id="ProtNLM"/>
    </source>
</evidence>
<keyword evidence="1" id="KW-0732">Signal</keyword>
<dbReference type="EMBL" id="CP139487">
    <property type="protein sequence ID" value="WPU67090.1"/>
    <property type="molecule type" value="Genomic_DNA"/>
</dbReference>
<dbReference type="AlphaFoldDB" id="A0AAX4HUP1"/>
<reference evidence="2 3" key="1">
    <citation type="submission" date="2023-11" db="EMBL/GenBank/DDBJ databases">
        <title>Peredibacter starrii A3.12.</title>
        <authorList>
            <person name="Mitchell R.J."/>
        </authorList>
    </citation>
    <scope>NUCLEOTIDE SEQUENCE [LARGE SCALE GENOMIC DNA]</scope>
    <source>
        <strain evidence="2 3">A3.12</strain>
    </source>
</reference>
<proteinExistence type="predicted"/>
<name>A0AAX4HUP1_9BACT</name>
<evidence type="ECO:0000313" key="3">
    <source>
        <dbReference type="Proteomes" id="UP001324634"/>
    </source>
</evidence>
<dbReference type="KEGG" id="psti:SOO65_10025"/>
<evidence type="ECO:0000313" key="2">
    <source>
        <dbReference type="EMBL" id="WPU67090.1"/>
    </source>
</evidence>
<gene>
    <name evidence="2" type="ORF">SOO65_10025</name>
</gene>
<dbReference type="Proteomes" id="UP001324634">
    <property type="component" value="Chromosome"/>
</dbReference>
<accession>A0AAX4HUP1</accession>
<feature type="chain" id="PRO_5043657411" description="Outer membrane protein beta-barrel domain-containing protein" evidence="1">
    <location>
        <begin position="19"/>
        <end position="146"/>
    </location>
</feature>
<sequence>MKLIVCLFLMLFNITAFANQLGVGVSIGNPTGLNGKYWLDEKTAIDGGFGMSLGKNTDVSIHSDYLLHKEGAFFFNDVHPLDLYYGLGARMEFEDDINLGVRIPVGLAHRVENKRADVFAEVAPIIDFVTSTGLELHLLFGGRYYF</sequence>
<keyword evidence="3" id="KW-1185">Reference proteome</keyword>
<organism evidence="2 3">
    <name type="scientific">Peredibacter starrii</name>
    <dbReference type="NCBI Taxonomy" id="28202"/>
    <lineage>
        <taxon>Bacteria</taxon>
        <taxon>Pseudomonadati</taxon>
        <taxon>Bdellovibrionota</taxon>
        <taxon>Bacteriovoracia</taxon>
        <taxon>Bacteriovoracales</taxon>
        <taxon>Bacteriovoracaceae</taxon>
        <taxon>Peredibacter</taxon>
    </lineage>
</organism>
<feature type="signal peptide" evidence="1">
    <location>
        <begin position="1"/>
        <end position="18"/>
    </location>
</feature>
<protein>
    <recommendedName>
        <fullName evidence="4">Outer membrane protein beta-barrel domain-containing protein</fullName>
    </recommendedName>
</protein>
<dbReference type="RefSeq" id="WP_321399940.1">
    <property type="nucleotide sequence ID" value="NZ_CP139487.1"/>
</dbReference>
<evidence type="ECO:0000256" key="1">
    <source>
        <dbReference type="SAM" id="SignalP"/>
    </source>
</evidence>